<organism evidence="1 2">
    <name type="scientific">Paraglomus brasilianum</name>
    <dbReference type="NCBI Taxonomy" id="144538"/>
    <lineage>
        <taxon>Eukaryota</taxon>
        <taxon>Fungi</taxon>
        <taxon>Fungi incertae sedis</taxon>
        <taxon>Mucoromycota</taxon>
        <taxon>Glomeromycotina</taxon>
        <taxon>Glomeromycetes</taxon>
        <taxon>Paraglomerales</taxon>
        <taxon>Paraglomeraceae</taxon>
        <taxon>Paraglomus</taxon>
    </lineage>
</organism>
<keyword evidence="2" id="KW-1185">Reference proteome</keyword>
<name>A0A9N9GCH6_9GLOM</name>
<comment type="caution">
    <text evidence="1">The sequence shown here is derived from an EMBL/GenBank/DDBJ whole genome shotgun (WGS) entry which is preliminary data.</text>
</comment>
<dbReference type="Proteomes" id="UP000789739">
    <property type="component" value="Unassembled WGS sequence"/>
</dbReference>
<accession>A0A9N9GCH6</accession>
<gene>
    <name evidence="1" type="ORF">PBRASI_LOCUS7456</name>
</gene>
<reference evidence="1" key="1">
    <citation type="submission" date="2021-06" db="EMBL/GenBank/DDBJ databases">
        <authorList>
            <person name="Kallberg Y."/>
            <person name="Tangrot J."/>
            <person name="Rosling A."/>
        </authorList>
    </citation>
    <scope>NUCLEOTIDE SEQUENCE</scope>
    <source>
        <strain evidence="1">BR232B</strain>
    </source>
</reference>
<protein>
    <submittedName>
        <fullName evidence="1">7676_t:CDS:1</fullName>
    </submittedName>
</protein>
<dbReference type="AlphaFoldDB" id="A0A9N9GCH6"/>
<dbReference type="EMBL" id="CAJVPI010001147">
    <property type="protein sequence ID" value="CAG8597409.1"/>
    <property type="molecule type" value="Genomic_DNA"/>
</dbReference>
<feature type="non-terminal residue" evidence="1">
    <location>
        <position position="129"/>
    </location>
</feature>
<sequence length="129" mass="14561">NPSAFVNGRAQTNDIPSSHGLIYNASTDPIIIDEDRQLTDNASLKTQPYETEGKTLNPGRLFDEKCLTASSRVENVAYYYYYIPANTENLPNMISTRKPNFTSYREPVPEIPESDGPTKIDFVRKRPAM</sequence>
<evidence type="ECO:0000313" key="1">
    <source>
        <dbReference type="EMBL" id="CAG8597409.1"/>
    </source>
</evidence>
<proteinExistence type="predicted"/>
<evidence type="ECO:0000313" key="2">
    <source>
        <dbReference type="Proteomes" id="UP000789739"/>
    </source>
</evidence>